<dbReference type="InterPro" id="IPR001559">
    <property type="entry name" value="Phosphotriesterase"/>
</dbReference>
<dbReference type="GO" id="GO:0016788">
    <property type="term" value="F:hydrolase activity, acting on ester bonds"/>
    <property type="evidence" value="ECO:0007669"/>
    <property type="project" value="InterPro"/>
</dbReference>
<keyword evidence="6" id="KW-1185">Reference proteome</keyword>
<dbReference type="InterPro" id="IPR017947">
    <property type="entry name" value="AryldialkylPase_Zn-BS"/>
</dbReference>
<comment type="similarity">
    <text evidence="4">Belongs to the metallo-dependent hydrolases superfamily. Phosphotriesterase family.</text>
</comment>
<feature type="binding site" evidence="3">
    <location>
        <position position="164"/>
    </location>
    <ligand>
        <name>a divalent metal cation</name>
        <dbReference type="ChEBI" id="CHEBI:60240"/>
        <label>2</label>
    </ligand>
</feature>
<gene>
    <name evidence="5" type="ORF">ISU10_16135</name>
</gene>
<reference evidence="5" key="1">
    <citation type="submission" date="2020-11" db="EMBL/GenBank/DDBJ databases">
        <title>Nocardioides cynanchi sp. nov., isolated from soil of rhizosphere of Cynanchum wilfordii.</title>
        <authorList>
            <person name="Lee J.-S."/>
            <person name="Suh M.K."/>
            <person name="Kim J.-S."/>
        </authorList>
    </citation>
    <scope>NUCLEOTIDE SEQUENCE</scope>
    <source>
        <strain evidence="5">KCTC 19276</strain>
    </source>
</reference>
<dbReference type="Proteomes" id="UP000660668">
    <property type="component" value="Unassembled WGS sequence"/>
</dbReference>
<dbReference type="Gene3D" id="3.20.20.140">
    <property type="entry name" value="Metal-dependent hydrolases"/>
    <property type="match status" value="1"/>
</dbReference>
<dbReference type="PROSITE" id="PS01322">
    <property type="entry name" value="PHOSPHOTRIESTERASE_1"/>
    <property type="match status" value="1"/>
</dbReference>
<evidence type="ECO:0000256" key="3">
    <source>
        <dbReference type="PIRSR" id="PIRSR601559-52"/>
    </source>
</evidence>
<evidence type="ECO:0000256" key="2">
    <source>
        <dbReference type="ARBA" id="ARBA00022801"/>
    </source>
</evidence>
<keyword evidence="1 3" id="KW-0479">Metal-binding</keyword>
<evidence type="ECO:0000313" key="5">
    <source>
        <dbReference type="EMBL" id="MBF4769297.1"/>
    </source>
</evidence>
<dbReference type="SUPFAM" id="SSF51556">
    <property type="entry name" value="Metallo-dependent hydrolases"/>
    <property type="match status" value="1"/>
</dbReference>
<feature type="binding site" evidence="3">
    <location>
        <position position="249"/>
    </location>
    <ligand>
        <name>a divalent metal cation</name>
        <dbReference type="ChEBI" id="CHEBI:60240"/>
        <label>1</label>
    </ligand>
</feature>
<comment type="cofactor">
    <cofactor evidence="3">
        <name>a divalent metal cation</name>
        <dbReference type="ChEBI" id="CHEBI:60240"/>
    </cofactor>
    <text evidence="3">Binds 2 divalent metal cations per subunit.</text>
</comment>
<feature type="binding site" evidence="3">
    <location>
        <position position="192"/>
    </location>
    <ligand>
        <name>a divalent metal cation</name>
        <dbReference type="ChEBI" id="CHEBI:60240"/>
        <label>2</label>
    </ligand>
</feature>
<evidence type="ECO:0000256" key="1">
    <source>
        <dbReference type="ARBA" id="ARBA00022723"/>
    </source>
</evidence>
<evidence type="ECO:0000256" key="4">
    <source>
        <dbReference type="PROSITE-ProRule" id="PRU00679"/>
    </source>
</evidence>
<accession>A0A930VRD5</accession>
<comment type="caution">
    <text evidence="4">Lacks conserved residue(s) required for the propagation of feature annotation.</text>
</comment>
<dbReference type="Pfam" id="PF02126">
    <property type="entry name" value="PTE"/>
    <property type="match status" value="1"/>
</dbReference>
<dbReference type="AlphaFoldDB" id="A0A930VRD5"/>
<feature type="binding site" evidence="3">
    <location>
        <position position="24"/>
    </location>
    <ligand>
        <name>a divalent metal cation</name>
        <dbReference type="ChEBI" id="CHEBI:60240"/>
        <label>1</label>
    </ligand>
</feature>
<dbReference type="RefSeq" id="WP_194697441.1">
    <property type="nucleotide sequence ID" value="NZ_JADKPO010000023.1"/>
</dbReference>
<protein>
    <submittedName>
        <fullName evidence="5">Phosphotriesterase-related protein</fullName>
    </submittedName>
</protein>
<dbReference type="PIRSF" id="PIRSF016839">
    <property type="entry name" value="PhP"/>
    <property type="match status" value="1"/>
</dbReference>
<comment type="caution">
    <text evidence="5">The sequence shown here is derived from an EMBL/GenBank/DDBJ whole genome shotgun (WGS) entry which is preliminary data.</text>
</comment>
<dbReference type="GO" id="GO:0008270">
    <property type="term" value="F:zinc ion binding"/>
    <property type="evidence" value="ECO:0007669"/>
    <property type="project" value="InterPro"/>
</dbReference>
<sequence length="300" mass="33030">MGDVMTVTGPVAADDLGVTLPHEHVFLDLTREYRGNGLLNDADLAATELQRYADAGGRTIVDVTTGGLRGDPAGLRVMSERTGLQIVRGAGFYRRAYFPPELDELSTDAVTDLIVREIEEGTDGVRAGIIGEIGCDRFISAVEERSFRAAARAHRRTGLTITTHAARWPVGTAQLDLLAEEGVDPGRVVIGHCDMVPDHDYHLAIARRGAWVQFDTVQGVHEWDTEQRLGWLRSLADHGFLDRVLLSQDVCLRSDYASMGGPGYVYVVTEFADRLKEAGFDEADVRRLLVDNPRRMLTGR</sequence>
<keyword evidence="2" id="KW-0378">Hydrolase</keyword>
<evidence type="ECO:0000313" key="6">
    <source>
        <dbReference type="Proteomes" id="UP000660668"/>
    </source>
</evidence>
<feature type="binding site" evidence="3">
    <location>
        <position position="132"/>
    </location>
    <ligand>
        <name>a divalent metal cation</name>
        <dbReference type="ChEBI" id="CHEBI:60240"/>
        <label>1</label>
    </ligand>
</feature>
<feature type="binding site" evidence="3">
    <location>
        <position position="22"/>
    </location>
    <ligand>
        <name>a divalent metal cation</name>
        <dbReference type="ChEBI" id="CHEBI:60240"/>
        <label>1</label>
    </ligand>
</feature>
<dbReference type="PANTHER" id="PTHR10819">
    <property type="entry name" value="PHOSPHOTRIESTERASE-RELATED"/>
    <property type="match status" value="1"/>
</dbReference>
<dbReference type="EMBL" id="JADKPO010000023">
    <property type="protein sequence ID" value="MBF4769297.1"/>
    <property type="molecule type" value="Genomic_DNA"/>
</dbReference>
<dbReference type="InterPro" id="IPR032466">
    <property type="entry name" value="Metal_Hydrolase"/>
</dbReference>
<feature type="binding site" evidence="3">
    <location>
        <position position="132"/>
    </location>
    <ligand>
        <name>a divalent metal cation</name>
        <dbReference type="ChEBI" id="CHEBI:60240"/>
        <label>2</label>
    </ligand>
</feature>
<organism evidence="5 6">
    <name type="scientific">Nocardioides agariphilus</name>
    <dbReference type="NCBI Taxonomy" id="433664"/>
    <lineage>
        <taxon>Bacteria</taxon>
        <taxon>Bacillati</taxon>
        <taxon>Actinomycetota</taxon>
        <taxon>Actinomycetes</taxon>
        <taxon>Propionibacteriales</taxon>
        <taxon>Nocardioidaceae</taxon>
        <taxon>Nocardioides</taxon>
    </lineage>
</organism>
<dbReference type="PANTHER" id="PTHR10819:SF3">
    <property type="entry name" value="PHOSPHOTRIESTERASE-RELATED PROTEIN"/>
    <property type="match status" value="1"/>
</dbReference>
<proteinExistence type="inferred from homology"/>
<dbReference type="PROSITE" id="PS51347">
    <property type="entry name" value="PHOSPHOTRIESTERASE_2"/>
    <property type="match status" value="1"/>
</dbReference>
<name>A0A930VRD5_9ACTN</name>